<dbReference type="SMART" id="SM00174">
    <property type="entry name" value="RHO"/>
    <property type="match status" value="1"/>
</dbReference>
<dbReference type="SUPFAM" id="SSF52540">
    <property type="entry name" value="P-loop containing nucleoside triphosphate hydrolases"/>
    <property type="match status" value="1"/>
</dbReference>
<dbReference type="GO" id="GO:0005525">
    <property type="term" value="F:GTP binding"/>
    <property type="evidence" value="ECO:0007669"/>
    <property type="project" value="UniProtKB-KW"/>
</dbReference>
<sequence>MEPETRREPEAREEPGAEDDQSCTVYGLYDQDLTHKVTSSSLNQKVQHRASVLIPPNYFLSRGEGGGEEDHARMRLAVVTATASSVSGMVLVDVALSGSACVNINASGGVRTHKAGGWIYKKISDCVKENRVKTILVGDSGVGKTSLLVQFDQGKFIPGSFSATVGIGFTIWDTAGQERFRSVTHAYYRDAHALLLLYDITNKSSFDNIRAWLTEIHEYAQSDAVIMLLGNKADMCSGRVIKREDGERLAREYGVIFMETSAKTGVNVDLAFMTAAKCELSSLWASELFDVASPKCHQIFIGLSGRESKQWGFLIAEVKNKKRLMVAPICSGYVCLKRGNSGPGTPLCVQAFLLTFLPELIYLTEAVLS</sequence>
<dbReference type="NCBIfam" id="TIGR00231">
    <property type="entry name" value="small_GTP"/>
    <property type="match status" value="1"/>
</dbReference>
<evidence type="ECO:0000256" key="5">
    <source>
        <dbReference type="SAM" id="MobiDB-lite"/>
    </source>
</evidence>
<dbReference type="SMART" id="SM00175">
    <property type="entry name" value="RAB"/>
    <property type="match status" value="1"/>
</dbReference>
<keyword evidence="7" id="KW-1185">Reference proteome</keyword>
<dbReference type="FunFam" id="3.40.50.300:FF:001129">
    <property type="entry name" value="ras-related protein Rab-44 isoform X2"/>
    <property type="match status" value="1"/>
</dbReference>
<dbReference type="Proteomes" id="UP001205998">
    <property type="component" value="Unassembled WGS sequence"/>
</dbReference>
<accession>A0AAD5A1E8</accession>
<organism evidence="6 7">
    <name type="scientific">Silurus asotus</name>
    <name type="common">Amur catfish</name>
    <name type="synonym">Parasilurus asotus</name>
    <dbReference type="NCBI Taxonomy" id="30991"/>
    <lineage>
        <taxon>Eukaryota</taxon>
        <taxon>Metazoa</taxon>
        <taxon>Chordata</taxon>
        <taxon>Craniata</taxon>
        <taxon>Vertebrata</taxon>
        <taxon>Euteleostomi</taxon>
        <taxon>Actinopterygii</taxon>
        <taxon>Neopterygii</taxon>
        <taxon>Teleostei</taxon>
        <taxon>Ostariophysi</taxon>
        <taxon>Siluriformes</taxon>
        <taxon>Siluridae</taxon>
        <taxon>Silurus</taxon>
    </lineage>
</organism>
<comment type="similarity">
    <text evidence="1">Belongs to the small GTPase superfamily. Rab family.</text>
</comment>
<reference evidence="6" key="1">
    <citation type="submission" date="2018-07" db="EMBL/GenBank/DDBJ databases">
        <title>Comparative genomics of catfishes provides insights into carnivory and benthic adaptation.</title>
        <authorList>
            <person name="Zhang Y."/>
            <person name="Wang D."/>
            <person name="Peng Z."/>
            <person name="Zheng S."/>
            <person name="Shao F."/>
            <person name="Tao W."/>
        </authorList>
    </citation>
    <scope>NUCLEOTIDE SEQUENCE</scope>
    <source>
        <strain evidence="6">Chongqing</strain>
    </source>
</reference>
<keyword evidence="2" id="KW-0547">Nucleotide-binding</keyword>
<dbReference type="InterPro" id="IPR005225">
    <property type="entry name" value="Small_GTP-bd"/>
</dbReference>
<dbReference type="AlphaFoldDB" id="A0AAD5A1E8"/>
<evidence type="ECO:0000313" key="7">
    <source>
        <dbReference type="Proteomes" id="UP001205998"/>
    </source>
</evidence>
<dbReference type="PRINTS" id="PR00449">
    <property type="entry name" value="RASTRNSFRMNG"/>
</dbReference>
<proteinExistence type="inferred from homology"/>
<feature type="region of interest" description="Disordered" evidence="5">
    <location>
        <begin position="1"/>
        <end position="20"/>
    </location>
</feature>
<dbReference type="Gene3D" id="3.40.50.300">
    <property type="entry name" value="P-loop containing nucleotide triphosphate hydrolases"/>
    <property type="match status" value="1"/>
</dbReference>
<dbReference type="GO" id="GO:0003924">
    <property type="term" value="F:GTPase activity"/>
    <property type="evidence" value="ECO:0007669"/>
    <property type="project" value="InterPro"/>
</dbReference>
<keyword evidence="4" id="KW-0449">Lipoprotein</keyword>
<evidence type="ECO:0000256" key="1">
    <source>
        <dbReference type="ARBA" id="ARBA00006270"/>
    </source>
</evidence>
<evidence type="ECO:0000313" key="6">
    <source>
        <dbReference type="EMBL" id="KAI5607447.1"/>
    </source>
</evidence>
<dbReference type="PANTHER" id="PTHR47978">
    <property type="match status" value="1"/>
</dbReference>
<dbReference type="SMART" id="SM00173">
    <property type="entry name" value="RAS"/>
    <property type="match status" value="1"/>
</dbReference>
<dbReference type="EMBL" id="MU591762">
    <property type="protein sequence ID" value="KAI5607447.1"/>
    <property type="molecule type" value="Genomic_DNA"/>
</dbReference>
<name>A0AAD5A1E8_SILAS</name>
<dbReference type="InterPro" id="IPR027417">
    <property type="entry name" value="P-loop_NTPase"/>
</dbReference>
<evidence type="ECO:0000256" key="3">
    <source>
        <dbReference type="ARBA" id="ARBA00023134"/>
    </source>
</evidence>
<feature type="compositionally biased region" description="Basic and acidic residues" evidence="5">
    <location>
        <begin position="1"/>
        <end position="15"/>
    </location>
</feature>
<keyword evidence="3" id="KW-0342">GTP-binding</keyword>
<evidence type="ECO:0000256" key="2">
    <source>
        <dbReference type="ARBA" id="ARBA00022741"/>
    </source>
</evidence>
<gene>
    <name evidence="6" type="ORF">C0J50_1758</name>
</gene>
<protein>
    <submittedName>
        <fullName evidence="6">Ras-related protein Rab-37-like</fullName>
    </submittedName>
</protein>
<dbReference type="InterPro" id="IPR001806">
    <property type="entry name" value="Small_GTPase"/>
</dbReference>
<dbReference type="PROSITE" id="PS51420">
    <property type="entry name" value="RHO"/>
    <property type="match status" value="1"/>
</dbReference>
<comment type="caution">
    <text evidence="6">The sequence shown here is derived from an EMBL/GenBank/DDBJ whole genome shotgun (WGS) entry which is preliminary data.</text>
</comment>
<dbReference type="SMART" id="SM00177">
    <property type="entry name" value="ARF"/>
    <property type="match status" value="1"/>
</dbReference>
<dbReference type="PROSITE" id="PS51419">
    <property type="entry name" value="RAB"/>
    <property type="match status" value="1"/>
</dbReference>
<evidence type="ECO:0000256" key="4">
    <source>
        <dbReference type="ARBA" id="ARBA00023288"/>
    </source>
</evidence>
<dbReference type="PROSITE" id="PS51421">
    <property type="entry name" value="RAS"/>
    <property type="match status" value="1"/>
</dbReference>
<dbReference type="SMART" id="SM00176">
    <property type="entry name" value="RAN"/>
    <property type="match status" value="1"/>
</dbReference>
<dbReference type="Pfam" id="PF00071">
    <property type="entry name" value="Ras"/>
    <property type="match status" value="1"/>
</dbReference>